<keyword evidence="5" id="KW-0413">Isomerase</keyword>
<dbReference type="InterPro" id="IPR050245">
    <property type="entry name" value="PrsA_foldase"/>
</dbReference>
<dbReference type="EMBL" id="CP071518">
    <property type="protein sequence ID" value="QSX77506.1"/>
    <property type="molecule type" value="Genomic_DNA"/>
</dbReference>
<dbReference type="KEGG" id="lsf:I8J32_012170"/>
<evidence type="ECO:0000256" key="1">
    <source>
        <dbReference type="ARBA" id="ARBA00000971"/>
    </source>
</evidence>
<dbReference type="InterPro" id="IPR046357">
    <property type="entry name" value="PPIase_dom_sf"/>
</dbReference>
<dbReference type="Gene3D" id="3.10.50.40">
    <property type="match status" value="1"/>
</dbReference>
<feature type="domain" description="PpiC" evidence="7">
    <location>
        <begin position="322"/>
        <end position="406"/>
    </location>
</feature>
<evidence type="ECO:0000313" key="9">
    <source>
        <dbReference type="Proteomes" id="UP000639274"/>
    </source>
</evidence>
<evidence type="ECO:0000256" key="3">
    <source>
        <dbReference type="ARBA" id="ARBA00013194"/>
    </source>
</evidence>
<comment type="similarity">
    <text evidence="2">Belongs to the PpiC/parvulin rotamase family.</text>
</comment>
<evidence type="ECO:0000259" key="7">
    <source>
        <dbReference type="PROSITE" id="PS50198"/>
    </source>
</evidence>
<accession>A0A974Y438</accession>
<dbReference type="SUPFAM" id="SSF54534">
    <property type="entry name" value="FKBP-like"/>
    <property type="match status" value="1"/>
</dbReference>
<dbReference type="GO" id="GO:0003755">
    <property type="term" value="F:peptidyl-prolyl cis-trans isomerase activity"/>
    <property type="evidence" value="ECO:0007669"/>
    <property type="project" value="UniProtKB-KW"/>
</dbReference>
<evidence type="ECO:0000256" key="5">
    <source>
        <dbReference type="PROSITE-ProRule" id="PRU00278"/>
    </source>
</evidence>
<dbReference type="PANTHER" id="PTHR47245:SF2">
    <property type="entry name" value="PEPTIDYL-PROLYL CIS-TRANS ISOMERASE HP_0175-RELATED"/>
    <property type="match status" value="1"/>
</dbReference>
<evidence type="ECO:0000256" key="6">
    <source>
        <dbReference type="SAM" id="SignalP"/>
    </source>
</evidence>
<keyword evidence="9" id="KW-1185">Reference proteome</keyword>
<sequence>MNNRSLTRISHTRTARLIVHCIIASYVGLAHSTASPTYAADVDLSSQRIGALASAGDLDAVRIDDERLGRTSLAILERHGRLQRPALSPDQVLEETIENRLLAKHAQARFSDSELFPERRVGFSPEAVVEARLLSLLHAVFGEELKTGYQMDAGSNLSKVILNYSLPNRSQLLVALGEAPTATLAVDEASHNRAAEWILIRYRLPGGKDGILTLDDIYRLQNVQGRLALHQLDVDFLADQARNRLAALVTLNWAARRLGDAPLAELRRSVADHEYAHAVANHLGVGESLHDGSAYLDRLASEASQTEIEAWYDSHRDQFRYIKRVRARHIRLDDESQADRVASDLLDDGSNFSQLARLHSQAPDREIGGQLGWLARKEDSTWLEDLAFALPLHRNGRPARAPGLEHNRPRWEIIRVDDHEVADYSRTSETVRYQAARAIAEMKAKSNFTELRKRLRLNAKVRTFVHSEGT</sequence>
<gene>
    <name evidence="8" type="ORF">I8J32_012170</name>
</gene>
<evidence type="ECO:0000256" key="4">
    <source>
        <dbReference type="ARBA" id="ARBA00023110"/>
    </source>
</evidence>
<feature type="chain" id="PRO_5036687605" description="peptidylprolyl isomerase" evidence="6">
    <location>
        <begin position="40"/>
        <end position="470"/>
    </location>
</feature>
<dbReference type="AlphaFoldDB" id="A0A974Y438"/>
<dbReference type="EC" id="5.2.1.8" evidence="3"/>
<name>A0A974Y438_9GAMM</name>
<dbReference type="Proteomes" id="UP000639274">
    <property type="component" value="Chromosome"/>
</dbReference>
<comment type="catalytic activity">
    <reaction evidence="1">
        <text>[protein]-peptidylproline (omega=180) = [protein]-peptidylproline (omega=0)</text>
        <dbReference type="Rhea" id="RHEA:16237"/>
        <dbReference type="Rhea" id="RHEA-COMP:10747"/>
        <dbReference type="Rhea" id="RHEA-COMP:10748"/>
        <dbReference type="ChEBI" id="CHEBI:83833"/>
        <dbReference type="ChEBI" id="CHEBI:83834"/>
        <dbReference type="EC" id="5.2.1.8"/>
    </reaction>
</comment>
<dbReference type="Pfam" id="PF00639">
    <property type="entry name" value="Rotamase"/>
    <property type="match status" value="1"/>
</dbReference>
<protein>
    <recommendedName>
        <fullName evidence="3">peptidylprolyl isomerase</fullName>
        <ecNumber evidence="3">5.2.1.8</ecNumber>
    </recommendedName>
</protein>
<reference evidence="8 9" key="1">
    <citation type="submission" date="2021-03" db="EMBL/GenBank/DDBJ databases">
        <title>Lysobacter sp. nov. isolated from soil of gangwondo yeongwol, south Korea.</title>
        <authorList>
            <person name="Kim K.R."/>
            <person name="Kim K.H."/>
            <person name="Jeon C.O."/>
        </authorList>
    </citation>
    <scope>NUCLEOTIDE SEQUENCE [LARGE SCALE GENOMIC DNA]</scope>
    <source>
        <strain evidence="8 9">R19</strain>
    </source>
</reference>
<evidence type="ECO:0000256" key="2">
    <source>
        <dbReference type="ARBA" id="ARBA00007656"/>
    </source>
</evidence>
<dbReference type="PROSITE" id="PS50198">
    <property type="entry name" value="PPIC_PPIASE_2"/>
    <property type="match status" value="1"/>
</dbReference>
<feature type="signal peptide" evidence="6">
    <location>
        <begin position="1"/>
        <end position="39"/>
    </location>
</feature>
<keyword evidence="4 5" id="KW-0697">Rotamase</keyword>
<keyword evidence="6" id="KW-0732">Signal</keyword>
<dbReference type="RefSeq" id="WP_200612527.1">
    <property type="nucleotide sequence ID" value="NZ_CP071518.1"/>
</dbReference>
<evidence type="ECO:0000313" key="8">
    <source>
        <dbReference type="EMBL" id="QSX77506.1"/>
    </source>
</evidence>
<organism evidence="8 9">
    <name type="scientific">Agrilutibacter solisilvae</name>
    <dbReference type="NCBI Taxonomy" id="2763317"/>
    <lineage>
        <taxon>Bacteria</taxon>
        <taxon>Pseudomonadati</taxon>
        <taxon>Pseudomonadota</taxon>
        <taxon>Gammaproteobacteria</taxon>
        <taxon>Lysobacterales</taxon>
        <taxon>Lysobacteraceae</taxon>
        <taxon>Agrilutibacter</taxon>
    </lineage>
</organism>
<dbReference type="PANTHER" id="PTHR47245">
    <property type="entry name" value="PEPTIDYLPROLYL ISOMERASE"/>
    <property type="match status" value="1"/>
</dbReference>
<dbReference type="InterPro" id="IPR000297">
    <property type="entry name" value="PPIase_PpiC"/>
</dbReference>
<proteinExistence type="inferred from homology"/>